<accession>A0A077EJ75</accession>
<dbReference type="InterPro" id="IPR005325">
    <property type="entry name" value="DUF308_memb"/>
</dbReference>
<protein>
    <recommendedName>
        <fullName evidence="4">DUF308 domain-containing protein</fullName>
    </recommendedName>
</protein>
<keyword evidence="1" id="KW-0812">Transmembrane</keyword>
<feature type="transmembrane region" description="Helical" evidence="1">
    <location>
        <begin position="65"/>
        <end position="84"/>
    </location>
</feature>
<sequence>MCLFLVLSVICTTINTLDIRNKMIDSFNTTIKNSLKGWYYPVITGILSIITGVFLFIIPQSLYSVYVQIFGIVFIISGLLRLIFSFQNRKTINGWGWYLIYGMLILDLGIYLTIYAAKSSVLIIGLTALLRSFTMLGTAVDLKRHEHYHWGRIAGWSAAAIILSILLIANPASIPLNFVTAFCFITTGIAAILLSTEYRKVNQHHQILRKLMRKLDEER</sequence>
<dbReference type="Pfam" id="PF03729">
    <property type="entry name" value="DUF308"/>
    <property type="match status" value="1"/>
</dbReference>
<feature type="transmembrane region" description="Helical" evidence="1">
    <location>
        <begin position="38"/>
        <end position="59"/>
    </location>
</feature>
<feature type="transmembrane region" description="Helical" evidence="1">
    <location>
        <begin position="96"/>
        <end position="115"/>
    </location>
</feature>
<keyword evidence="1" id="KW-0472">Membrane</keyword>
<dbReference type="Proteomes" id="UP000028933">
    <property type="component" value="Chromosome"/>
</dbReference>
<evidence type="ECO:0000256" key="1">
    <source>
        <dbReference type="SAM" id="Phobius"/>
    </source>
</evidence>
<dbReference type="AlphaFoldDB" id="A0A077EJ75"/>
<dbReference type="InterPro" id="IPR052712">
    <property type="entry name" value="Acid_resist_chaperone_HdeD"/>
</dbReference>
<feature type="transmembrane region" description="Helical" evidence="1">
    <location>
        <begin position="121"/>
        <end position="141"/>
    </location>
</feature>
<dbReference type="KEGG" id="eao:BD94_1790"/>
<dbReference type="eggNOG" id="COG3247">
    <property type="taxonomic scope" value="Bacteria"/>
</dbReference>
<name>A0A077EJ75_9FLAO</name>
<dbReference type="PANTHER" id="PTHR34989:SF1">
    <property type="entry name" value="PROTEIN HDED"/>
    <property type="match status" value="1"/>
</dbReference>
<feature type="transmembrane region" description="Helical" evidence="1">
    <location>
        <begin position="153"/>
        <end position="172"/>
    </location>
</feature>
<evidence type="ECO:0008006" key="4">
    <source>
        <dbReference type="Google" id="ProtNLM"/>
    </source>
</evidence>
<evidence type="ECO:0000313" key="2">
    <source>
        <dbReference type="EMBL" id="AIL45565.1"/>
    </source>
</evidence>
<reference evidence="2" key="1">
    <citation type="journal article" date="2013" name="Lancet">
        <title>First case of E anophelis outbreak in an intensive-care unit.</title>
        <authorList>
            <person name="Teo J."/>
            <person name="Tan S.Y."/>
            <person name="Tay M."/>
            <person name="Ding Y."/>
            <person name="Kjelleberg S."/>
            <person name="Givskov M."/>
            <person name="Lin R.T."/>
            <person name="Yang L."/>
        </authorList>
    </citation>
    <scope>NUCLEOTIDE SEQUENCE [LARGE SCALE GENOMIC DNA]</scope>
    <source>
        <strain evidence="2">NUHP1</strain>
    </source>
</reference>
<dbReference type="HOGENOM" id="CLU_091585_5_0_10"/>
<dbReference type="GO" id="GO:0005886">
    <property type="term" value="C:plasma membrane"/>
    <property type="evidence" value="ECO:0007669"/>
    <property type="project" value="TreeGrafter"/>
</dbReference>
<dbReference type="PANTHER" id="PTHR34989">
    <property type="entry name" value="PROTEIN HDED"/>
    <property type="match status" value="1"/>
</dbReference>
<proteinExistence type="predicted"/>
<dbReference type="STRING" id="1338011.BD94_1790"/>
<feature type="transmembrane region" description="Helical" evidence="1">
    <location>
        <begin position="178"/>
        <end position="196"/>
    </location>
</feature>
<dbReference type="EMBL" id="CP007547">
    <property type="protein sequence ID" value="AIL45565.1"/>
    <property type="molecule type" value="Genomic_DNA"/>
</dbReference>
<gene>
    <name evidence="2" type="ORF">BD94_1790</name>
</gene>
<reference evidence="2" key="2">
    <citation type="journal article" date="2015" name="Genome Biol. Evol.">
        <title>Complete Genome Sequence and Transcriptomic Analysis of the Novel Pathogen Elizabethkingia anophelis in Response to Oxidative Stress.</title>
        <authorList>
            <person name="Li Y."/>
            <person name="Liu Y."/>
            <person name="Chew S.C."/>
            <person name="Tay M."/>
            <person name="Salido M.M."/>
            <person name="Teo J."/>
            <person name="Lauro F.M."/>
            <person name="Givskov M."/>
            <person name="Yang L."/>
        </authorList>
    </citation>
    <scope>NUCLEOTIDE SEQUENCE</scope>
    <source>
        <strain evidence="2">NUHP1</strain>
    </source>
</reference>
<keyword evidence="1" id="KW-1133">Transmembrane helix</keyword>
<evidence type="ECO:0000313" key="3">
    <source>
        <dbReference type="Proteomes" id="UP000028933"/>
    </source>
</evidence>
<organism evidence="2 3">
    <name type="scientific">Elizabethkingia anophelis NUHP1</name>
    <dbReference type="NCBI Taxonomy" id="1338011"/>
    <lineage>
        <taxon>Bacteria</taxon>
        <taxon>Pseudomonadati</taxon>
        <taxon>Bacteroidota</taxon>
        <taxon>Flavobacteriia</taxon>
        <taxon>Flavobacteriales</taxon>
        <taxon>Weeksellaceae</taxon>
        <taxon>Elizabethkingia</taxon>
    </lineage>
</organism>